<evidence type="ECO:0000256" key="8">
    <source>
        <dbReference type="ARBA" id="ARBA00022827"/>
    </source>
</evidence>
<comment type="cofactor">
    <cofactor evidence="1 12">
        <name>FAD</name>
        <dbReference type="ChEBI" id="CHEBI:57692"/>
    </cofactor>
</comment>
<dbReference type="InterPro" id="IPR003953">
    <property type="entry name" value="FAD-dep_OxRdtase_2_FAD-bd"/>
</dbReference>
<evidence type="ECO:0000256" key="10">
    <source>
        <dbReference type="ARBA" id="ARBA00048305"/>
    </source>
</evidence>
<dbReference type="Proteomes" id="UP001209854">
    <property type="component" value="Unassembled WGS sequence"/>
</dbReference>
<evidence type="ECO:0000256" key="6">
    <source>
        <dbReference type="ARBA" id="ARBA00022630"/>
    </source>
</evidence>
<keyword evidence="6 12" id="KW-0285">Flavoprotein</keyword>
<evidence type="ECO:0000313" key="16">
    <source>
        <dbReference type="Proteomes" id="UP001209854"/>
    </source>
</evidence>
<dbReference type="PIRSF" id="PIRSF000171">
    <property type="entry name" value="SDHA_APRA_LASPO"/>
    <property type="match status" value="1"/>
</dbReference>
<comment type="similarity">
    <text evidence="3 12">Belongs to the FAD-dependent oxidoreductase 2 family. NadB subfamily.</text>
</comment>
<dbReference type="GO" id="GO:0008734">
    <property type="term" value="F:L-aspartate oxidase activity"/>
    <property type="evidence" value="ECO:0007669"/>
    <property type="project" value="UniProtKB-EC"/>
</dbReference>
<dbReference type="SUPFAM" id="SSF46977">
    <property type="entry name" value="Succinate dehydrogenase/fumarate reductase flavoprotein C-terminal domain"/>
    <property type="match status" value="1"/>
</dbReference>
<feature type="domain" description="Fumarate reductase/succinate dehydrogenase flavoprotein-like C-terminal" evidence="14">
    <location>
        <begin position="439"/>
        <end position="520"/>
    </location>
</feature>
<accession>A0ABT3MRL5</accession>
<evidence type="ECO:0000256" key="11">
    <source>
        <dbReference type="NCBIfam" id="TIGR00551"/>
    </source>
</evidence>
<dbReference type="Pfam" id="PF02910">
    <property type="entry name" value="Succ_DH_flav_C"/>
    <property type="match status" value="1"/>
</dbReference>
<dbReference type="Gene3D" id="3.90.700.10">
    <property type="entry name" value="Succinate dehydrogenase/fumarate reductase flavoprotein, catalytic domain"/>
    <property type="match status" value="1"/>
</dbReference>
<keyword evidence="7 12" id="KW-0662">Pyridine nucleotide biosynthesis</keyword>
<comment type="caution">
    <text evidence="15">The sequence shown here is derived from an EMBL/GenBank/DDBJ whole genome shotgun (WGS) entry which is preliminary data.</text>
</comment>
<evidence type="ECO:0000256" key="7">
    <source>
        <dbReference type="ARBA" id="ARBA00022642"/>
    </source>
</evidence>
<dbReference type="PRINTS" id="PR00368">
    <property type="entry name" value="FADPNR"/>
</dbReference>
<dbReference type="RefSeq" id="WP_262566993.1">
    <property type="nucleotide sequence ID" value="NZ_JAPFCC010000001.1"/>
</dbReference>
<keyword evidence="16" id="KW-1185">Reference proteome</keyword>
<dbReference type="Gene3D" id="1.20.58.100">
    <property type="entry name" value="Fumarate reductase/succinate dehydrogenase flavoprotein-like, C-terminal domain"/>
    <property type="match status" value="1"/>
</dbReference>
<organism evidence="15 16">
    <name type="scientific">Endozoicomonas gorgoniicola</name>
    <dbReference type="NCBI Taxonomy" id="1234144"/>
    <lineage>
        <taxon>Bacteria</taxon>
        <taxon>Pseudomonadati</taxon>
        <taxon>Pseudomonadota</taxon>
        <taxon>Gammaproteobacteria</taxon>
        <taxon>Oceanospirillales</taxon>
        <taxon>Endozoicomonadaceae</taxon>
        <taxon>Endozoicomonas</taxon>
    </lineage>
</organism>
<evidence type="ECO:0000256" key="4">
    <source>
        <dbReference type="ARBA" id="ARBA00012173"/>
    </source>
</evidence>
<dbReference type="NCBIfam" id="NF006567">
    <property type="entry name" value="PRK09077.1"/>
    <property type="match status" value="1"/>
</dbReference>
<protein>
    <recommendedName>
        <fullName evidence="5 11">L-aspartate oxidase</fullName>
        <ecNumber evidence="4 11">1.4.3.16</ecNumber>
    </recommendedName>
</protein>
<dbReference type="SUPFAM" id="SSF51905">
    <property type="entry name" value="FAD/NAD(P)-binding domain"/>
    <property type="match status" value="1"/>
</dbReference>
<dbReference type="InterPro" id="IPR005288">
    <property type="entry name" value="NadB"/>
</dbReference>
<evidence type="ECO:0000256" key="1">
    <source>
        <dbReference type="ARBA" id="ARBA00001974"/>
    </source>
</evidence>
<dbReference type="EMBL" id="JAPFCC010000001">
    <property type="protein sequence ID" value="MCW7552009.1"/>
    <property type="molecule type" value="Genomic_DNA"/>
</dbReference>
<name>A0ABT3MRL5_9GAMM</name>
<comment type="subcellular location">
    <subcellularLocation>
        <location evidence="12">Cytoplasm</location>
    </subcellularLocation>
</comment>
<evidence type="ECO:0000259" key="14">
    <source>
        <dbReference type="Pfam" id="PF02910"/>
    </source>
</evidence>
<proteinExistence type="inferred from homology"/>
<dbReference type="InterPro" id="IPR027477">
    <property type="entry name" value="Succ_DH/fumarate_Rdtase_cat_sf"/>
</dbReference>
<keyword evidence="9 12" id="KW-0560">Oxidoreductase</keyword>
<evidence type="ECO:0000256" key="5">
    <source>
        <dbReference type="ARBA" id="ARBA00021901"/>
    </source>
</evidence>
<dbReference type="NCBIfam" id="TIGR00551">
    <property type="entry name" value="nadB"/>
    <property type="match status" value="1"/>
</dbReference>
<dbReference type="InterPro" id="IPR036188">
    <property type="entry name" value="FAD/NAD-bd_sf"/>
</dbReference>
<keyword evidence="8 12" id="KW-0274">FAD</keyword>
<dbReference type="Gene3D" id="3.50.50.60">
    <property type="entry name" value="FAD/NAD(P)-binding domain"/>
    <property type="match status" value="1"/>
</dbReference>
<dbReference type="EC" id="1.4.3.16" evidence="4 11"/>
<comment type="catalytic activity">
    <reaction evidence="10">
        <text>L-aspartate + O2 = iminosuccinate + H2O2</text>
        <dbReference type="Rhea" id="RHEA:25876"/>
        <dbReference type="ChEBI" id="CHEBI:15379"/>
        <dbReference type="ChEBI" id="CHEBI:16240"/>
        <dbReference type="ChEBI" id="CHEBI:29991"/>
        <dbReference type="ChEBI" id="CHEBI:77875"/>
        <dbReference type="EC" id="1.4.3.16"/>
    </reaction>
    <physiologicalReaction direction="left-to-right" evidence="10">
        <dbReference type="Rhea" id="RHEA:25877"/>
    </physiologicalReaction>
</comment>
<dbReference type="PANTHER" id="PTHR42716">
    <property type="entry name" value="L-ASPARTATE OXIDASE"/>
    <property type="match status" value="1"/>
</dbReference>
<evidence type="ECO:0000256" key="3">
    <source>
        <dbReference type="ARBA" id="ARBA00008562"/>
    </source>
</evidence>
<dbReference type="InterPro" id="IPR015939">
    <property type="entry name" value="Fum_Rdtase/Succ_DH_flav-like_C"/>
</dbReference>
<sequence length="542" mass="59887">MHQSYNYDVIIIGSGAAGLTLALHLDPNLRVAILSKGDLNAGSSSGAQGGVAAVLDPSGDSLEQHTRDTLIAGAGLCRKDAVEHIVKNGRDSIHWLIDIGVPFTEDKKRNHSFGFHLTREGGHSARRIIHAADATGQAISDTLIARVRLQPNIDIYEHHLAIDLITSQKLGVQQQKGLGAYVLDLKSDRVHLFKTKAQVLASGGASKAYLFSSNSDGASGDGIAMAWRAGCRIGNMEFNQFHPTCLYHPNAKSFLISEAVRGEGGQLLRPDGTRFMPDYDSRAELAPRDVVARAIDHEMKRLGADCLFLDISHKTAEFVRSHFPTIYERCLEYGIDITRQPIPIVPASHYTCGGVLVNHQGQTDVPGVYAIGECAFTGLHGANRLASNSLLECFVTARSCADTINRSIHEINNSETLPDWDESQVTDSDEGVVISHNWEELRRFMWDYVGIVRTTKRLLRARNRVKLLQSEINDFYSNFKVSNDLIELRNLALVSELIIESALSRKESRGLHYTLDYPATAQKVEDTILTPNNFRPEYAVEY</sequence>
<dbReference type="PANTHER" id="PTHR42716:SF2">
    <property type="entry name" value="L-ASPARTATE OXIDASE, CHLOROPLASTIC"/>
    <property type="match status" value="1"/>
</dbReference>
<evidence type="ECO:0000313" key="15">
    <source>
        <dbReference type="EMBL" id="MCW7552009.1"/>
    </source>
</evidence>
<evidence type="ECO:0000256" key="9">
    <source>
        <dbReference type="ARBA" id="ARBA00023002"/>
    </source>
</evidence>
<feature type="domain" description="FAD-dependent oxidoreductase 2 FAD-binding" evidence="13">
    <location>
        <begin position="8"/>
        <end position="390"/>
    </location>
</feature>
<reference evidence="15 16" key="1">
    <citation type="submission" date="2022-10" db="EMBL/GenBank/DDBJ databases">
        <title>High-quality genome sequences of two octocoral-associated bacteria, Endozoicomonas euniceicola EF212 and Endozoicomonas gorgoniicola PS125.</title>
        <authorList>
            <person name="Chiou Y.-J."/>
            <person name="Chen Y.-H."/>
        </authorList>
    </citation>
    <scope>NUCLEOTIDE SEQUENCE [LARGE SCALE GENOMIC DNA]</scope>
    <source>
        <strain evidence="15 16">PS125</strain>
    </source>
</reference>
<dbReference type="Pfam" id="PF00890">
    <property type="entry name" value="FAD_binding_2"/>
    <property type="match status" value="1"/>
</dbReference>
<gene>
    <name evidence="15" type="primary">nadB</name>
    <name evidence="15" type="ORF">NX722_05005</name>
</gene>
<dbReference type="InterPro" id="IPR037099">
    <property type="entry name" value="Fum_R/Succ_DH_flav-like_C_sf"/>
</dbReference>
<evidence type="ECO:0000259" key="13">
    <source>
        <dbReference type="Pfam" id="PF00890"/>
    </source>
</evidence>
<evidence type="ECO:0000256" key="2">
    <source>
        <dbReference type="ARBA" id="ARBA00004950"/>
    </source>
</evidence>
<dbReference type="SUPFAM" id="SSF56425">
    <property type="entry name" value="Succinate dehydrogenase/fumarate reductase flavoprotein, catalytic domain"/>
    <property type="match status" value="1"/>
</dbReference>
<comment type="pathway">
    <text evidence="2 12">Cofactor biosynthesis; NAD(+) biosynthesis; iminoaspartate from L-aspartate (oxidase route): step 1/1.</text>
</comment>
<evidence type="ECO:0000256" key="12">
    <source>
        <dbReference type="RuleBase" id="RU362049"/>
    </source>
</evidence>
<comment type="function">
    <text evidence="12">Catalyzes the oxidation of L-aspartate to iminoaspartate.</text>
</comment>